<dbReference type="AlphaFoldDB" id="A0A8X6KGM4"/>
<protein>
    <submittedName>
        <fullName evidence="1">Transport and Golgi organization protein 2</fullName>
    </submittedName>
</protein>
<dbReference type="GO" id="GO:0009306">
    <property type="term" value="P:protein secretion"/>
    <property type="evidence" value="ECO:0007669"/>
    <property type="project" value="TreeGrafter"/>
</dbReference>
<proteinExistence type="predicted"/>
<gene>
    <name evidence="1" type="primary">Tango2</name>
    <name evidence="1" type="ORF">NPIL_482111</name>
</gene>
<sequence length="293" mass="33441">MCMLFLFVNPKPGSRGFYLILANTRDEFFYRPSRVCHFWEHNPNIIGGMDFEEGKQGGTWLAMNTHGQVATLLNLMRPLSDLDGTKKDRGFLAVNFLESGMEGVNYLQRLRREADMYNSFMLVTIDVKPMMGDVTASYYTNDGDEGPVILKKGVHVFGNSSPSQPWKKVNAAKRMFEEVVAGNPSSMQKEELIADIFQVLRNDTLHYPDEQLDKDTEGRPEEYVKQLSAIFIKPEMGFYGSRTHTVILIDSNGHVDYVEKTMKEPIDVTTDITWVTTRMQFTIQDSSRIVSHL</sequence>
<accession>A0A8X6KGM4</accession>
<dbReference type="Proteomes" id="UP000887013">
    <property type="component" value="Unassembled WGS sequence"/>
</dbReference>
<evidence type="ECO:0000313" key="2">
    <source>
        <dbReference type="Proteomes" id="UP000887013"/>
    </source>
</evidence>
<organism evidence="1 2">
    <name type="scientific">Nephila pilipes</name>
    <name type="common">Giant wood spider</name>
    <name type="synonym">Nephila maculata</name>
    <dbReference type="NCBI Taxonomy" id="299642"/>
    <lineage>
        <taxon>Eukaryota</taxon>
        <taxon>Metazoa</taxon>
        <taxon>Ecdysozoa</taxon>
        <taxon>Arthropoda</taxon>
        <taxon>Chelicerata</taxon>
        <taxon>Arachnida</taxon>
        <taxon>Araneae</taxon>
        <taxon>Araneomorphae</taxon>
        <taxon>Entelegynae</taxon>
        <taxon>Araneoidea</taxon>
        <taxon>Nephilidae</taxon>
        <taxon>Nephila</taxon>
    </lineage>
</organism>
<dbReference type="EMBL" id="BMAW01045022">
    <property type="protein sequence ID" value="GFS47621.1"/>
    <property type="molecule type" value="Genomic_DNA"/>
</dbReference>
<comment type="caution">
    <text evidence="1">The sequence shown here is derived from an EMBL/GenBank/DDBJ whole genome shotgun (WGS) entry which is preliminary data.</text>
</comment>
<reference evidence="1" key="1">
    <citation type="submission" date="2020-08" db="EMBL/GenBank/DDBJ databases">
        <title>Multicomponent nature underlies the extraordinary mechanical properties of spider dragline silk.</title>
        <authorList>
            <person name="Kono N."/>
            <person name="Nakamura H."/>
            <person name="Mori M."/>
            <person name="Yoshida Y."/>
            <person name="Ohtoshi R."/>
            <person name="Malay A.D."/>
            <person name="Moran D.A.P."/>
            <person name="Tomita M."/>
            <person name="Numata K."/>
            <person name="Arakawa K."/>
        </authorList>
    </citation>
    <scope>NUCLEOTIDE SEQUENCE</scope>
</reference>
<keyword evidence="2" id="KW-1185">Reference proteome</keyword>
<name>A0A8X6KGM4_NEPPI</name>
<dbReference type="GO" id="GO:0007030">
    <property type="term" value="P:Golgi organization"/>
    <property type="evidence" value="ECO:0007669"/>
    <property type="project" value="TreeGrafter"/>
</dbReference>
<evidence type="ECO:0000313" key="1">
    <source>
        <dbReference type="EMBL" id="GFS47621.1"/>
    </source>
</evidence>
<dbReference type="PANTHER" id="PTHR17985:SF8">
    <property type="entry name" value="TRANSPORT AND GOLGI ORGANIZATION PROTEIN 2 HOMOLOG"/>
    <property type="match status" value="1"/>
</dbReference>
<dbReference type="OrthoDB" id="191601at2759"/>
<dbReference type="Pfam" id="PF05742">
    <property type="entry name" value="TANGO2"/>
    <property type="match status" value="1"/>
</dbReference>
<dbReference type="PANTHER" id="PTHR17985">
    <property type="entry name" value="SER/THR-RICH PROTEIN T10 IN DGCR REGION"/>
    <property type="match status" value="1"/>
</dbReference>
<dbReference type="GO" id="GO:0005794">
    <property type="term" value="C:Golgi apparatus"/>
    <property type="evidence" value="ECO:0007669"/>
    <property type="project" value="TreeGrafter"/>
</dbReference>
<dbReference type="InterPro" id="IPR008551">
    <property type="entry name" value="TANGO2"/>
</dbReference>